<evidence type="ECO:0000313" key="5">
    <source>
        <dbReference type="Proteomes" id="UP000049127"/>
    </source>
</evidence>
<gene>
    <name evidence="3 4" type="primary">cheD</name>
    <name evidence="4" type="ORF">R28058_20641</name>
</gene>
<evidence type="ECO:0000256" key="3">
    <source>
        <dbReference type="HAMAP-Rule" id="MF_01440"/>
    </source>
</evidence>
<dbReference type="EC" id="3.5.1.44" evidence="3"/>
<dbReference type="PANTHER" id="PTHR35147">
    <property type="entry name" value="CHEMORECEPTOR GLUTAMINE DEAMIDASE CHED-RELATED"/>
    <property type="match status" value="1"/>
</dbReference>
<comment type="similarity">
    <text evidence="3">Belongs to the CheD family.</text>
</comment>
<evidence type="ECO:0000313" key="4">
    <source>
        <dbReference type="EMBL" id="CEQ04331.1"/>
    </source>
</evidence>
<dbReference type="GO" id="GO:0050568">
    <property type="term" value="F:protein-glutamine glutaminase activity"/>
    <property type="evidence" value="ECO:0007669"/>
    <property type="project" value="UniProtKB-UniRule"/>
</dbReference>
<organism evidence="4 5">
    <name type="scientific">Paraclostridium sordellii</name>
    <name type="common">Clostridium sordellii</name>
    <dbReference type="NCBI Taxonomy" id="1505"/>
    <lineage>
        <taxon>Bacteria</taxon>
        <taxon>Bacillati</taxon>
        <taxon>Bacillota</taxon>
        <taxon>Clostridia</taxon>
        <taxon>Peptostreptococcales</taxon>
        <taxon>Peptostreptococcaceae</taxon>
        <taxon>Paraclostridium</taxon>
    </lineage>
</organism>
<name>A0A0C7P771_PARSO</name>
<dbReference type="InterPro" id="IPR038592">
    <property type="entry name" value="CheD-like_sf"/>
</dbReference>
<evidence type="ECO:0000256" key="2">
    <source>
        <dbReference type="ARBA" id="ARBA00022801"/>
    </source>
</evidence>
<accession>A0A0C7P771</accession>
<dbReference type="Pfam" id="PF03975">
    <property type="entry name" value="CheD"/>
    <property type="match status" value="1"/>
</dbReference>
<reference evidence="5" key="1">
    <citation type="submission" date="2015-01" db="EMBL/GenBank/DDBJ databases">
        <authorList>
            <person name="Aslett M.A."/>
            <person name="De Silva N."/>
        </authorList>
    </citation>
    <scope>NUCLEOTIDE SEQUENCE [LARGE SCALE GENOMIC DNA]</scope>
    <source>
        <strain evidence="5">R28058</strain>
    </source>
</reference>
<dbReference type="Gene3D" id="3.30.1330.200">
    <property type="match status" value="1"/>
</dbReference>
<dbReference type="PANTHER" id="PTHR35147:SF1">
    <property type="entry name" value="CHEMORECEPTOR GLUTAMINE DEAMIDASE CHED-RELATED"/>
    <property type="match status" value="1"/>
</dbReference>
<dbReference type="AlphaFoldDB" id="A0A0C7P771"/>
<proteinExistence type="inferred from homology"/>
<protein>
    <recommendedName>
        <fullName evidence="3">Probable chemoreceptor glutamine deamidase CheD</fullName>
        <ecNumber evidence="3">3.5.1.44</ecNumber>
    </recommendedName>
</protein>
<dbReference type="EMBL" id="CEKZ01000003">
    <property type="protein sequence ID" value="CEQ04331.1"/>
    <property type="molecule type" value="Genomic_DNA"/>
</dbReference>
<dbReference type="GO" id="GO:0006935">
    <property type="term" value="P:chemotaxis"/>
    <property type="evidence" value="ECO:0007669"/>
    <property type="project" value="UniProtKB-UniRule"/>
</dbReference>
<dbReference type="OrthoDB" id="9807202at2"/>
<comment type="catalytic activity">
    <reaction evidence="3">
        <text>L-glutaminyl-[protein] + H2O = L-glutamyl-[protein] + NH4(+)</text>
        <dbReference type="Rhea" id="RHEA:16441"/>
        <dbReference type="Rhea" id="RHEA-COMP:10207"/>
        <dbReference type="Rhea" id="RHEA-COMP:10208"/>
        <dbReference type="ChEBI" id="CHEBI:15377"/>
        <dbReference type="ChEBI" id="CHEBI:28938"/>
        <dbReference type="ChEBI" id="CHEBI:29973"/>
        <dbReference type="ChEBI" id="CHEBI:30011"/>
        <dbReference type="EC" id="3.5.1.44"/>
    </reaction>
</comment>
<dbReference type="InterPro" id="IPR011324">
    <property type="entry name" value="Cytotoxic_necrot_fac-like_cat"/>
</dbReference>
<keyword evidence="1 3" id="KW-0145">Chemotaxis</keyword>
<dbReference type="SUPFAM" id="SSF64438">
    <property type="entry name" value="CNF1/YfiH-like putative cysteine hydrolases"/>
    <property type="match status" value="1"/>
</dbReference>
<keyword evidence="2 3" id="KW-0378">Hydrolase</keyword>
<dbReference type="HAMAP" id="MF_01440">
    <property type="entry name" value="CheD"/>
    <property type="match status" value="1"/>
</dbReference>
<comment type="function">
    <text evidence="3">Probably deamidates glutamine residues to glutamate on methyl-accepting chemotaxis receptors (MCPs), playing an important role in chemotaxis.</text>
</comment>
<dbReference type="RefSeq" id="WP_055336095.1">
    <property type="nucleotide sequence ID" value="NZ_CDNF01000014.1"/>
</dbReference>
<sequence length="161" mass="17586">MEKITVGIADFNIVKAPDRISTIGLGSCCGVVIYDEVNKIAGLVHILLAESKYDKQLANKAKYADTGITLLYEEMKKAGANTRFMRAKIAGGAHMFSFKNTTNSIFTIGEKNVKACKETLAKLRIMIVSEDVLGSCGRTIVFDTNTNKLLIKSVGKSEKFI</sequence>
<dbReference type="Proteomes" id="UP000049127">
    <property type="component" value="Unassembled WGS sequence"/>
</dbReference>
<dbReference type="CDD" id="cd16352">
    <property type="entry name" value="CheD"/>
    <property type="match status" value="1"/>
</dbReference>
<evidence type="ECO:0000256" key="1">
    <source>
        <dbReference type="ARBA" id="ARBA00022500"/>
    </source>
</evidence>
<dbReference type="InterPro" id="IPR005659">
    <property type="entry name" value="Chemorcpt_Glu_NH3ase_CheD"/>
</dbReference>